<evidence type="ECO:0000313" key="2">
    <source>
        <dbReference type="Proteomes" id="UP000234681"/>
    </source>
</evidence>
<protein>
    <submittedName>
        <fullName evidence="1">RCG21682</fullName>
    </submittedName>
</protein>
<name>A6J1U3_RAT</name>
<gene>
    <name evidence="1" type="ORF">rCG_21682</name>
</gene>
<organism evidence="1 2">
    <name type="scientific">Rattus norvegicus</name>
    <name type="common">Rat</name>
    <dbReference type="NCBI Taxonomy" id="10116"/>
    <lineage>
        <taxon>Eukaryota</taxon>
        <taxon>Metazoa</taxon>
        <taxon>Chordata</taxon>
        <taxon>Craniata</taxon>
        <taxon>Vertebrata</taxon>
        <taxon>Euteleostomi</taxon>
        <taxon>Mammalia</taxon>
        <taxon>Eutheria</taxon>
        <taxon>Euarchontoglires</taxon>
        <taxon>Glires</taxon>
        <taxon>Rodentia</taxon>
        <taxon>Myomorpha</taxon>
        <taxon>Muroidea</taxon>
        <taxon>Muridae</taxon>
        <taxon>Murinae</taxon>
        <taxon>Rattus</taxon>
    </lineage>
</organism>
<sequence length="20" mass="2320">MKRFPVRSSFWTPPGINELG</sequence>
<dbReference type="EMBL" id="CH473973">
    <property type="protein sequence ID" value="EDM13882.1"/>
    <property type="molecule type" value="Genomic_DNA"/>
</dbReference>
<reference evidence="1 2" key="1">
    <citation type="submission" date="2005-07" db="EMBL/GenBank/DDBJ databases">
        <authorList>
            <person name="Mural R.J."/>
            <person name="Li P.W."/>
            <person name="Adams M.D."/>
            <person name="Amanatides P.G."/>
            <person name="Baden-Tillson H."/>
            <person name="Barnstead M."/>
            <person name="Chin S.H."/>
            <person name="Dew I."/>
            <person name="Evans C.A."/>
            <person name="Ferriera S."/>
            <person name="Flanigan M."/>
            <person name="Fosler C."/>
            <person name="Glodek A."/>
            <person name="Gu Z."/>
            <person name="Holt R.A."/>
            <person name="Jennings D."/>
            <person name="Kraft C.L."/>
            <person name="Lu F."/>
            <person name="Nguyen T."/>
            <person name="Nusskern D.R."/>
            <person name="Pfannkoch C.M."/>
            <person name="Sitter C."/>
            <person name="Sutton G.G."/>
            <person name="Venter J.C."/>
            <person name="Wang Z."/>
            <person name="Woodage T."/>
            <person name="Zheng X.H."/>
            <person name="Zhong F."/>
        </authorList>
    </citation>
    <scope>NUCLEOTIDE SEQUENCE [LARGE SCALE GENOMIC DNA]</scope>
    <source>
        <strain>BN</strain>
        <strain evidence="2">Sprague-Dawley</strain>
    </source>
</reference>
<proteinExistence type="predicted"/>
<accession>A6J1U3</accession>
<dbReference type="Proteomes" id="UP000234681">
    <property type="component" value="Chromosome 12"/>
</dbReference>
<dbReference type="AlphaFoldDB" id="A6J1U3"/>
<evidence type="ECO:0000313" key="1">
    <source>
        <dbReference type="EMBL" id="EDM13882.1"/>
    </source>
</evidence>